<dbReference type="EMBL" id="CP014646">
    <property type="protein sequence ID" value="AMO38062.1"/>
    <property type="molecule type" value="Genomic_DNA"/>
</dbReference>
<evidence type="ECO:0008006" key="3">
    <source>
        <dbReference type="Google" id="ProtNLM"/>
    </source>
</evidence>
<proteinExistence type="predicted"/>
<dbReference type="Proteomes" id="UP000036902">
    <property type="component" value="Chromosome"/>
</dbReference>
<evidence type="ECO:0000313" key="1">
    <source>
        <dbReference type="EMBL" id="AMO38062.1"/>
    </source>
</evidence>
<name>A0A127K803_9RHOO</name>
<evidence type="ECO:0000313" key="2">
    <source>
        <dbReference type="Proteomes" id="UP000036902"/>
    </source>
</evidence>
<keyword evidence="2" id="KW-1185">Reference proteome</keyword>
<accession>A0A127K803</accession>
<reference evidence="2" key="1">
    <citation type="submission" date="2016-03" db="EMBL/GenBank/DDBJ databases">
        <authorList>
            <person name="Ma C."/>
            <person name="Zhou S."/>
            <person name="Yang G."/>
        </authorList>
    </citation>
    <scope>NUCLEOTIDE SEQUENCE [LARGE SCALE GENOMIC DNA]</scope>
    <source>
        <strain evidence="2">SgZ-1</strain>
    </source>
</reference>
<dbReference type="AlphaFoldDB" id="A0A127K803"/>
<gene>
    <name evidence="1" type="ORF">AC731_014615</name>
</gene>
<sequence>MIRAIPASLTLAFLVTACTVQPPRVVEPDSGISTQAGQFEFALPSGDYRCEQGIRLALQREVRDKVNHRLQLDWNGRHYQLERDPSYSGLPRFEDAASGLVWIDLPWKGLLLDGRTQAPLANECRAA</sequence>
<dbReference type="RefSeq" id="WP_048707140.1">
    <property type="nucleotide sequence ID" value="NZ_CP014646.1"/>
</dbReference>
<dbReference type="PROSITE" id="PS51257">
    <property type="entry name" value="PROKAR_LIPOPROTEIN"/>
    <property type="match status" value="1"/>
</dbReference>
<protein>
    <recommendedName>
        <fullName evidence="3">C-type lysozyme inhibitor domain-containing protein</fullName>
    </recommendedName>
</protein>
<dbReference type="KEGG" id="thu:AC731_014615"/>
<organism evidence="1 2">
    <name type="scientific">Thauera humireducens</name>
    <dbReference type="NCBI Taxonomy" id="1134435"/>
    <lineage>
        <taxon>Bacteria</taxon>
        <taxon>Pseudomonadati</taxon>
        <taxon>Pseudomonadota</taxon>
        <taxon>Betaproteobacteria</taxon>
        <taxon>Rhodocyclales</taxon>
        <taxon>Zoogloeaceae</taxon>
        <taxon>Thauera</taxon>
    </lineage>
</organism>